<reference evidence="3" key="1">
    <citation type="submission" date="2021-11" db="EMBL/GenBank/DDBJ databases">
        <title>BS-T2-15 a new species belonging to the Comamonadaceae family isolated from the soil of a French oak forest.</title>
        <authorList>
            <person name="Mieszkin S."/>
            <person name="Alain K."/>
        </authorList>
    </citation>
    <scope>NUCLEOTIDE SEQUENCE</scope>
    <source>
        <strain evidence="3">BS-T2-15</strain>
    </source>
</reference>
<evidence type="ECO:0000259" key="2">
    <source>
        <dbReference type="Pfam" id="PF01648"/>
    </source>
</evidence>
<protein>
    <submittedName>
        <fullName evidence="3">4'-phosphopantetheinyl transferase superfamily protein</fullName>
    </submittedName>
</protein>
<dbReference type="RefSeq" id="WP_275680315.1">
    <property type="nucleotide sequence ID" value="NZ_JAJLJH010000001.1"/>
</dbReference>
<dbReference type="GO" id="GO:0008897">
    <property type="term" value="F:holo-[acyl-carrier-protein] synthase activity"/>
    <property type="evidence" value="ECO:0007669"/>
    <property type="project" value="InterPro"/>
</dbReference>
<evidence type="ECO:0000313" key="4">
    <source>
        <dbReference type="Proteomes" id="UP001139353"/>
    </source>
</evidence>
<sequence length="221" mass="22906">MPEAGSTVPAGPPAWVGDSERARWARLKPGAQAAFAASRRLLRELLEAATGVAALSWSVSAEAGCAPRASAPGVDDDAVRVSLAHRLGWVAAAVSASAVGVDIELGRAPRSAPDERAGLMLAPPELACWHALPAERREAALLTAWTAKEAWFKACPAGAAPWDFRHAVATTCAPAGANVRVWEADALHVAICSAGEDDLSQVACAGLDRAATSTFWRVARA</sequence>
<dbReference type="GO" id="GO:0000287">
    <property type="term" value="F:magnesium ion binding"/>
    <property type="evidence" value="ECO:0007669"/>
    <property type="project" value="InterPro"/>
</dbReference>
<dbReference type="Gene3D" id="3.90.470.20">
    <property type="entry name" value="4'-phosphopantetheinyl transferase domain"/>
    <property type="match status" value="1"/>
</dbReference>
<gene>
    <name evidence="3" type="ORF">LPC04_01020</name>
</gene>
<dbReference type="SUPFAM" id="SSF56214">
    <property type="entry name" value="4'-phosphopantetheinyl transferase"/>
    <property type="match status" value="1"/>
</dbReference>
<dbReference type="InterPro" id="IPR008278">
    <property type="entry name" value="4-PPantetheinyl_Trfase_dom"/>
</dbReference>
<evidence type="ECO:0000256" key="1">
    <source>
        <dbReference type="ARBA" id="ARBA00022679"/>
    </source>
</evidence>
<dbReference type="InterPro" id="IPR037143">
    <property type="entry name" value="4-PPantetheinyl_Trfase_dom_sf"/>
</dbReference>
<dbReference type="Proteomes" id="UP001139353">
    <property type="component" value="Unassembled WGS sequence"/>
</dbReference>
<dbReference type="EMBL" id="JAJLJH010000001">
    <property type="protein sequence ID" value="MCK9684281.1"/>
    <property type="molecule type" value="Genomic_DNA"/>
</dbReference>
<proteinExistence type="predicted"/>
<dbReference type="Pfam" id="PF01648">
    <property type="entry name" value="ACPS"/>
    <property type="match status" value="1"/>
</dbReference>
<name>A0A9X1YEB2_9BURK</name>
<organism evidence="3 4">
    <name type="scientific">Scleromatobacter humisilvae</name>
    <dbReference type="NCBI Taxonomy" id="2897159"/>
    <lineage>
        <taxon>Bacteria</taxon>
        <taxon>Pseudomonadati</taxon>
        <taxon>Pseudomonadota</taxon>
        <taxon>Betaproteobacteria</taxon>
        <taxon>Burkholderiales</taxon>
        <taxon>Sphaerotilaceae</taxon>
        <taxon>Scleromatobacter</taxon>
    </lineage>
</organism>
<evidence type="ECO:0000313" key="3">
    <source>
        <dbReference type="EMBL" id="MCK9684281.1"/>
    </source>
</evidence>
<feature type="domain" description="4'-phosphopantetheinyl transferase" evidence="2">
    <location>
        <begin position="98"/>
        <end position="163"/>
    </location>
</feature>
<accession>A0A9X1YEB2</accession>
<keyword evidence="1 3" id="KW-0808">Transferase</keyword>
<comment type="caution">
    <text evidence="3">The sequence shown here is derived from an EMBL/GenBank/DDBJ whole genome shotgun (WGS) entry which is preliminary data.</text>
</comment>
<keyword evidence="4" id="KW-1185">Reference proteome</keyword>
<dbReference type="AlphaFoldDB" id="A0A9X1YEB2"/>